<evidence type="ECO:0000313" key="3">
    <source>
        <dbReference type="Proteomes" id="UP000011513"/>
    </source>
</evidence>
<accession>M0DAS4</accession>
<evidence type="ECO:0000259" key="1">
    <source>
        <dbReference type="Pfam" id="PF10006"/>
    </source>
</evidence>
<evidence type="ECO:0000313" key="2">
    <source>
        <dbReference type="EMBL" id="ELZ32536.1"/>
    </source>
</evidence>
<dbReference type="eggNOG" id="arCOG03929">
    <property type="taxonomic scope" value="Archaea"/>
</dbReference>
<dbReference type="EMBL" id="AOIV01000011">
    <property type="protein sequence ID" value="ELZ32536.1"/>
    <property type="molecule type" value="Genomic_DNA"/>
</dbReference>
<keyword evidence="3" id="KW-1185">Reference proteome</keyword>
<proteinExistence type="predicted"/>
<dbReference type="InParanoid" id="M0DAS4"/>
<dbReference type="AlphaFoldDB" id="M0DAS4"/>
<sequence length="78" mass="8790">MESERSGGETRELDVRTMDGEPFGEITTALDALGEDERLVLVNGFEPKPLYGVLERRGFAYEATREAPDEWRVSITRA</sequence>
<dbReference type="RefSeq" id="WP_008385238.1">
    <property type="nucleotide sequence ID" value="NZ_AOIV01000011.1"/>
</dbReference>
<dbReference type="OrthoDB" id="281801at2157"/>
<organism evidence="2 3">
    <name type="scientific">Halogeometricum pallidum JCM 14848</name>
    <dbReference type="NCBI Taxonomy" id="1227487"/>
    <lineage>
        <taxon>Archaea</taxon>
        <taxon>Methanobacteriati</taxon>
        <taxon>Methanobacteriota</taxon>
        <taxon>Stenosarchaea group</taxon>
        <taxon>Halobacteria</taxon>
        <taxon>Halobacteriales</taxon>
        <taxon>Haloferacaceae</taxon>
        <taxon>Halogeometricum</taxon>
    </lineage>
</organism>
<dbReference type="Pfam" id="PF10006">
    <property type="entry name" value="DUF2249"/>
    <property type="match status" value="1"/>
</dbReference>
<feature type="domain" description="DUF2249" evidence="1">
    <location>
        <begin position="12"/>
        <end position="77"/>
    </location>
</feature>
<protein>
    <recommendedName>
        <fullName evidence="1">DUF2249 domain-containing protein</fullName>
    </recommendedName>
</protein>
<comment type="caution">
    <text evidence="2">The sequence shown here is derived from an EMBL/GenBank/DDBJ whole genome shotgun (WGS) entry which is preliminary data.</text>
</comment>
<dbReference type="Proteomes" id="UP000011513">
    <property type="component" value="Unassembled WGS sequence"/>
</dbReference>
<dbReference type="InterPro" id="IPR018720">
    <property type="entry name" value="DUF2249"/>
</dbReference>
<name>M0DAS4_HALPD</name>
<reference evidence="2 3" key="1">
    <citation type="journal article" date="2014" name="PLoS Genet.">
        <title>Phylogenetically driven sequencing of extremely halophilic archaea reveals strategies for static and dynamic osmo-response.</title>
        <authorList>
            <person name="Becker E.A."/>
            <person name="Seitzer P.M."/>
            <person name="Tritt A."/>
            <person name="Larsen D."/>
            <person name="Krusor M."/>
            <person name="Yao A.I."/>
            <person name="Wu D."/>
            <person name="Madern D."/>
            <person name="Eisen J.A."/>
            <person name="Darling A.E."/>
            <person name="Facciotti M.T."/>
        </authorList>
    </citation>
    <scope>NUCLEOTIDE SEQUENCE [LARGE SCALE GENOMIC DNA]</scope>
    <source>
        <strain evidence="2 3">JCM 14848</strain>
    </source>
</reference>
<gene>
    <name evidence="2" type="ORF">C474_06942</name>
</gene>